<keyword evidence="2" id="KW-1185">Reference proteome</keyword>
<reference evidence="1 2" key="1">
    <citation type="journal article" name="Nat. Commun.">
        <title>Undinarchaeota illuminate DPANN phylogeny and the impact of gene transfer on archaeal evolution.</title>
        <authorList>
            <person name="Dombrowski N."/>
            <person name="Williams T.A."/>
            <person name="Sun J."/>
            <person name="Woodcroft B.J."/>
            <person name="Lee J.H."/>
            <person name="Minh B.Q."/>
            <person name="Rinke C."/>
            <person name="Spang A."/>
        </authorList>
    </citation>
    <scope>NUCLEOTIDE SEQUENCE [LARGE SCALE GENOMIC DNA]</scope>
    <source>
        <strain evidence="1">MAG_bin1129</strain>
    </source>
</reference>
<organism evidence="1 2">
    <name type="scientific">Candidatus Naiadarchaeum limnaeum</name>
    <dbReference type="NCBI Taxonomy" id="2756139"/>
    <lineage>
        <taxon>Archaea</taxon>
        <taxon>Candidatus Undinarchaeota</taxon>
        <taxon>Candidatus Undinarchaeia</taxon>
        <taxon>Candidatus Naiadarchaeales</taxon>
        <taxon>Candidatus Naiadarchaeaceae</taxon>
        <taxon>Candidatus Naiadarchaeum</taxon>
    </lineage>
</organism>
<proteinExistence type="predicted"/>
<dbReference type="AlphaFoldDB" id="A0A832V2S8"/>
<dbReference type="EMBL" id="DVAB01000004">
    <property type="protein sequence ID" value="HIJ99951.1"/>
    <property type="molecule type" value="Genomic_DNA"/>
</dbReference>
<name>A0A832V2S8_9ARCH</name>
<protein>
    <submittedName>
        <fullName evidence="1">Uncharacterized protein</fullName>
    </submittedName>
</protein>
<accession>A0A832V2S8</accession>
<gene>
    <name evidence="1" type="ORF">H1016_00245</name>
</gene>
<dbReference type="Proteomes" id="UP000646946">
    <property type="component" value="Unassembled WGS sequence"/>
</dbReference>
<evidence type="ECO:0000313" key="1">
    <source>
        <dbReference type="EMBL" id="HIJ99951.1"/>
    </source>
</evidence>
<comment type="caution">
    <text evidence="1">The sequence shown here is derived from an EMBL/GenBank/DDBJ whole genome shotgun (WGS) entry which is preliminary data.</text>
</comment>
<sequence length="275" mass="32351">MAAAHSSKQAELKPKHRRNLRKYAKLLHGLGVDVSEHVERLELDEKELNEFRAKFGKETFLKPADRTKLKQILTRVLNLMRIFVRFEDTLWEQVAPLTLAAYRKEIFSTDLIELKAVREIYSALYQKKAAQLKVDLPAARSLILSSIAIEHRELFTLYPRLLSDVEKVISELVEFELRFAKVEHDLKDRFLELNKNLRKLLHEDTYFITKDLAKIYDLRLSVYNWIVQIDHEVKPPIIPKAAEEREQLISARNFYLGTYKQHVQNIAQIYLRGVK</sequence>
<evidence type="ECO:0000313" key="2">
    <source>
        <dbReference type="Proteomes" id="UP000646946"/>
    </source>
</evidence>